<sequence length="49" mass="5693">MTYLSPEIEALAKRKERNSLIKKENSCGIFQDYGKETYINPLEKEATLK</sequence>
<keyword evidence="2" id="KW-1185">Reference proteome</keyword>
<dbReference type="EMBL" id="FWXO01000004">
    <property type="protein sequence ID" value="SMC73368.1"/>
    <property type="molecule type" value="Genomic_DNA"/>
</dbReference>
<dbReference type="Proteomes" id="UP000192360">
    <property type="component" value="Unassembled WGS sequence"/>
</dbReference>
<gene>
    <name evidence="1" type="ORF">SAMN05660703_2478</name>
</gene>
<organism evidence="1 2">
    <name type="scientific">Cellulophaga tyrosinoxydans</name>
    <dbReference type="NCBI Taxonomy" id="504486"/>
    <lineage>
        <taxon>Bacteria</taxon>
        <taxon>Pseudomonadati</taxon>
        <taxon>Bacteroidota</taxon>
        <taxon>Flavobacteriia</taxon>
        <taxon>Flavobacteriales</taxon>
        <taxon>Flavobacteriaceae</taxon>
        <taxon>Cellulophaga</taxon>
    </lineage>
</organism>
<evidence type="ECO:0000313" key="1">
    <source>
        <dbReference type="EMBL" id="SMC73368.1"/>
    </source>
</evidence>
<proteinExistence type="predicted"/>
<protein>
    <submittedName>
        <fullName evidence="1">Uncharacterized protein</fullName>
    </submittedName>
</protein>
<accession>A0A1W2BLF5</accession>
<evidence type="ECO:0000313" key="2">
    <source>
        <dbReference type="Proteomes" id="UP000192360"/>
    </source>
</evidence>
<dbReference type="AlphaFoldDB" id="A0A1W2BLF5"/>
<name>A0A1W2BLF5_9FLAO</name>
<reference evidence="1 2" key="1">
    <citation type="submission" date="2017-04" db="EMBL/GenBank/DDBJ databases">
        <authorList>
            <person name="Afonso C.L."/>
            <person name="Miller P.J."/>
            <person name="Scott M.A."/>
            <person name="Spackman E."/>
            <person name="Goraichik I."/>
            <person name="Dimitrov K.M."/>
            <person name="Suarez D.L."/>
            <person name="Swayne D.E."/>
        </authorList>
    </citation>
    <scope>NUCLEOTIDE SEQUENCE [LARGE SCALE GENOMIC DNA]</scope>
    <source>
        <strain evidence="1 2">DSM 21164</strain>
    </source>
</reference>
<dbReference type="RefSeq" id="WP_200810838.1">
    <property type="nucleotide sequence ID" value="NZ_FWXO01000004.1"/>
</dbReference>